<reference evidence="4 5" key="1">
    <citation type="journal article" date="2020" name="Front. Microbiol.">
        <title>Genetic Organization of the aprX-lipA2 Operon Affects the Proteolytic Potential of Pseudomonas Species in Milk.</title>
        <authorList>
            <person name="Maier C."/>
            <person name="Huptas C."/>
            <person name="von Neubeck M."/>
            <person name="Scherer S."/>
            <person name="Wenning M."/>
            <person name="Lucking G."/>
        </authorList>
    </citation>
    <scope>NUCLEOTIDE SEQUENCE [LARGE SCALE GENOMIC DNA]</scope>
    <source>
        <strain evidence="3 5">WS 5404</strain>
        <strain evidence="2 4">WS 5405</strain>
    </source>
</reference>
<keyword evidence="1" id="KW-1133">Transmembrane helix</keyword>
<evidence type="ECO:0000256" key="1">
    <source>
        <dbReference type="SAM" id="Phobius"/>
    </source>
</evidence>
<proteinExistence type="predicted"/>
<dbReference type="EMBL" id="JAAQYI010000008">
    <property type="protein sequence ID" value="NNA80166.1"/>
    <property type="molecule type" value="Genomic_DNA"/>
</dbReference>
<evidence type="ECO:0000313" key="3">
    <source>
        <dbReference type="EMBL" id="NNA80166.1"/>
    </source>
</evidence>
<dbReference type="RefSeq" id="WP_044272584.1">
    <property type="nucleotide sequence ID" value="NZ_BQIH01000003.1"/>
</dbReference>
<sequence length="110" mass="11959">MLAKNAQAPHFFREHALSLRFFASKLAPTGSRKQKAFCAGRNLFLNGQSVVHPFEPIETLRMLVKKAVLCLALLSAGFIAGYAAKPTPQLQVTAGQLMECGELMIPTLGM</sequence>
<comment type="caution">
    <text evidence="3">The sequence shown here is derived from an EMBL/GenBank/DDBJ whole genome shotgun (WGS) entry which is preliminary data.</text>
</comment>
<dbReference type="Proteomes" id="UP000535954">
    <property type="component" value="Unassembled WGS sequence"/>
</dbReference>
<name>A0A7Y1ME61_9PSED</name>
<evidence type="ECO:0000313" key="2">
    <source>
        <dbReference type="EMBL" id="NNA71315.1"/>
    </source>
</evidence>
<protein>
    <submittedName>
        <fullName evidence="3">Uncharacterized protein</fullName>
    </submittedName>
</protein>
<evidence type="ECO:0000313" key="4">
    <source>
        <dbReference type="Proteomes" id="UP000535954"/>
    </source>
</evidence>
<keyword evidence="1" id="KW-0472">Membrane</keyword>
<dbReference type="GeneID" id="93385772"/>
<evidence type="ECO:0000313" key="5">
    <source>
        <dbReference type="Proteomes" id="UP000586252"/>
    </source>
</evidence>
<organism evidence="3 5">
    <name type="scientific">Pseudomonas lactis</name>
    <dbReference type="NCBI Taxonomy" id="1615674"/>
    <lineage>
        <taxon>Bacteria</taxon>
        <taxon>Pseudomonadati</taxon>
        <taxon>Pseudomonadota</taxon>
        <taxon>Gammaproteobacteria</taxon>
        <taxon>Pseudomonadales</taxon>
        <taxon>Pseudomonadaceae</taxon>
        <taxon>Pseudomonas</taxon>
    </lineage>
</organism>
<keyword evidence="1" id="KW-0812">Transmembrane</keyword>
<gene>
    <name evidence="2" type="ORF">HBO13_01500</name>
    <name evidence="3" type="ORF">HBO30_15675</name>
</gene>
<dbReference type="AlphaFoldDB" id="A0A7Y1ME61"/>
<feature type="transmembrane region" description="Helical" evidence="1">
    <location>
        <begin position="67"/>
        <end position="84"/>
    </location>
</feature>
<accession>A0A7Y1ME61</accession>
<dbReference type="Proteomes" id="UP000586252">
    <property type="component" value="Unassembled WGS sequence"/>
</dbReference>
<dbReference type="EMBL" id="JAAQYH010000001">
    <property type="protein sequence ID" value="NNA71315.1"/>
    <property type="molecule type" value="Genomic_DNA"/>
</dbReference>